<comment type="caution">
    <text evidence="1">The sequence shown here is derived from an EMBL/GenBank/DDBJ whole genome shotgun (WGS) entry which is preliminary data.</text>
</comment>
<dbReference type="EMBL" id="LKEA01000002">
    <property type="protein sequence ID" value="ROW11139.1"/>
    <property type="molecule type" value="Genomic_DNA"/>
</dbReference>
<keyword evidence="2" id="KW-1185">Reference proteome</keyword>
<proteinExistence type="predicted"/>
<reference evidence="1 2" key="1">
    <citation type="submission" date="2015-09" db="EMBL/GenBank/DDBJ databases">
        <title>Host preference determinants of Valsa canker pathogens revealed by comparative genomics.</title>
        <authorList>
            <person name="Yin Z."/>
            <person name="Huang L."/>
        </authorList>
    </citation>
    <scope>NUCLEOTIDE SEQUENCE [LARGE SCALE GENOMIC DNA]</scope>
    <source>
        <strain evidence="1 2">03-1</strain>
    </source>
</reference>
<dbReference type="AlphaFoldDB" id="A0A423X5B1"/>
<accession>A0A423X5B1</accession>
<organism evidence="1 2">
    <name type="scientific">Cytospora schulzeri</name>
    <dbReference type="NCBI Taxonomy" id="448051"/>
    <lineage>
        <taxon>Eukaryota</taxon>
        <taxon>Fungi</taxon>
        <taxon>Dikarya</taxon>
        <taxon>Ascomycota</taxon>
        <taxon>Pezizomycotina</taxon>
        <taxon>Sordariomycetes</taxon>
        <taxon>Sordariomycetidae</taxon>
        <taxon>Diaporthales</taxon>
        <taxon>Cytosporaceae</taxon>
        <taxon>Cytospora</taxon>
    </lineage>
</organism>
<evidence type="ECO:0000313" key="2">
    <source>
        <dbReference type="Proteomes" id="UP000283895"/>
    </source>
</evidence>
<dbReference type="Proteomes" id="UP000283895">
    <property type="component" value="Unassembled WGS sequence"/>
</dbReference>
<evidence type="ECO:0000313" key="1">
    <source>
        <dbReference type="EMBL" id="ROW11139.1"/>
    </source>
</evidence>
<gene>
    <name evidence="1" type="ORF">VMCG_01170</name>
</gene>
<sequence length="56" mass="6408">MASIGILKDQELYSFSKHTALLKRNLLRSYALHDGEYVAIHHPLYGVAPFTKDIQH</sequence>
<protein>
    <submittedName>
        <fullName evidence="1">Uncharacterized protein</fullName>
    </submittedName>
</protein>
<name>A0A423X5B1_9PEZI</name>